<dbReference type="GO" id="GO:0032259">
    <property type="term" value="P:methylation"/>
    <property type="evidence" value="ECO:0007669"/>
    <property type="project" value="UniProtKB-KW"/>
</dbReference>
<keyword evidence="4" id="KW-0949">S-adenosyl-L-methionine</keyword>
<dbReference type="EMBL" id="UOYP01000269">
    <property type="protein sequence ID" value="VAY88621.1"/>
    <property type="molecule type" value="Genomic_DNA"/>
</dbReference>
<evidence type="ECO:0000256" key="2">
    <source>
        <dbReference type="ARBA" id="ARBA00022603"/>
    </source>
</evidence>
<dbReference type="GO" id="GO:0003676">
    <property type="term" value="F:nucleic acid binding"/>
    <property type="evidence" value="ECO:0007669"/>
    <property type="project" value="InterPro"/>
</dbReference>
<evidence type="ECO:0000256" key="1">
    <source>
        <dbReference type="ARBA" id="ARBA00012771"/>
    </source>
</evidence>
<dbReference type="Pfam" id="PF17827">
    <property type="entry name" value="PrmC_N"/>
    <property type="match status" value="1"/>
</dbReference>
<dbReference type="Pfam" id="PF05175">
    <property type="entry name" value="MTS"/>
    <property type="match status" value="1"/>
</dbReference>
<dbReference type="NCBIfam" id="TIGR00536">
    <property type="entry name" value="hemK_fam"/>
    <property type="match status" value="1"/>
</dbReference>
<dbReference type="InterPro" id="IPR019874">
    <property type="entry name" value="RF_methyltr_PrmC"/>
</dbReference>
<dbReference type="NCBIfam" id="TIGR03534">
    <property type="entry name" value="RF_mod_PrmC"/>
    <property type="match status" value="1"/>
</dbReference>
<dbReference type="Gene3D" id="1.10.8.10">
    <property type="entry name" value="DNA helicase RuvA subunit, C-terminal domain"/>
    <property type="match status" value="1"/>
</dbReference>
<dbReference type="GO" id="GO:0102559">
    <property type="term" value="F:peptide chain release factor N(5)-glutamine methyltransferase activity"/>
    <property type="evidence" value="ECO:0007669"/>
    <property type="project" value="UniProtKB-EC"/>
</dbReference>
<feature type="domain" description="Methyltransferase small" evidence="6">
    <location>
        <begin position="104"/>
        <end position="189"/>
    </location>
</feature>
<dbReference type="PANTHER" id="PTHR18895">
    <property type="entry name" value="HEMK METHYLTRANSFERASE"/>
    <property type="match status" value="1"/>
</dbReference>
<dbReference type="EC" id="2.1.1.297" evidence="1"/>
<reference evidence="8" key="1">
    <citation type="submission" date="2018-10" db="EMBL/GenBank/DDBJ databases">
        <authorList>
            <person name="Plewniak F."/>
        </authorList>
    </citation>
    <scope>NUCLEOTIDE SEQUENCE</scope>
</reference>
<keyword evidence="2 8" id="KW-0489">Methyltransferase</keyword>
<dbReference type="CDD" id="cd02440">
    <property type="entry name" value="AdoMet_MTases"/>
    <property type="match status" value="1"/>
</dbReference>
<dbReference type="SUPFAM" id="SSF53335">
    <property type="entry name" value="S-adenosyl-L-methionine-dependent methyltransferases"/>
    <property type="match status" value="1"/>
</dbReference>
<organism evidence="8">
    <name type="scientific">mine drainage metagenome</name>
    <dbReference type="NCBI Taxonomy" id="410659"/>
    <lineage>
        <taxon>unclassified sequences</taxon>
        <taxon>metagenomes</taxon>
        <taxon>ecological metagenomes</taxon>
    </lineage>
</organism>
<evidence type="ECO:0000256" key="5">
    <source>
        <dbReference type="ARBA" id="ARBA00048391"/>
    </source>
</evidence>
<dbReference type="FunFam" id="3.40.50.150:FF:000053">
    <property type="entry name" value="Release factor glutamine methyltransferase"/>
    <property type="match status" value="1"/>
</dbReference>
<evidence type="ECO:0000256" key="3">
    <source>
        <dbReference type="ARBA" id="ARBA00022679"/>
    </source>
</evidence>
<feature type="domain" description="Release factor glutamine methyltransferase N-terminal" evidence="7">
    <location>
        <begin position="12"/>
        <end position="67"/>
    </location>
</feature>
<dbReference type="InterPro" id="IPR029063">
    <property type="entry name" value="SAM-dependent_MTases_sf"/>
</dbReference>
<dbReference type="InterPro" id="IPR002052">
    <property type="entry name" value="DNA_methylase_N6_adenine_CS"/>
</dbReference>
<evidence type="ECO:0000259" key="7">
    <source>
        <dbReference type="Pfam" id="PF17827"/>
    </source>
</evidence>
<proteinExistence type="inferred from homology"/>
<accession>A0A3P3ZP44</accession>
<gene>
    <name evidence="8" type="primary">prmC</name>
    <name evidence="8" type="ORF">CARN8_3400008</name>
</gene>
<dbReference type="HAMAP" id="MF_02126">
    <property type="entry name" value="RF_methyltr_PrmC"/>
    <property type="match status" value="1"/>
</dbReference>
<keyword evidence="3 8" id="KW-0808">Transferase</keyword>
<protein>
    <recommendedName>
        <fullName evidence="1">peptide chain release factor N(5)-glutamine methyltransferase</fullName>
        <ecNumber evidence="1">2.1.1.297</ecNumber>
    </recommendedName>
</protein>
<sequence length="275" mass="30041">MVSVVSLLLEGSLPRLEVRLLLQAVLQCSLTTLISAPERCLGEEEIAHFQALQARRQRGEPMAYLLGEREFYGLSFLTTPAVLIPRPETEELVDWALETSAPLASLHCLDLGTGSGALALSLQYHRPHWQVSATDHSAAALALAKENAARLLPSSGPVLNWYLGNWFEALPKGETFDLILSNPPYIAAADPHLDRGDLRFEPRQALTAGPSGTEDLAHIIAQAPLWLKPGGKLRVEHGFDQGEFCRSCFLRAGFTQVTTRTDLAGLERLTGGQRS</sequence>
<dbReference type="PROSITE" id="PS00092">
    <property type="entry name" value="N6_MTASE"/>
    <property type="match status" value="1"/>
</dbReference>
<evidence type="ECO:0000259" key="6">
    <source>
        <dbReference type="Pfam" id="PF05175"/>
    </source>
</evidence>
<evidence type="ECO:0000313" key="8">
    <source>
        <dbReference type="EMBL" id="VAY88621.1"/>
    </source>
</evidence>
<dbReference type="InterPro" id="IPR004556">
    <property type="entry name" value="HemK-like"/>
</dbReference>
<dbReference type="InterPro" id="IPR007848">
    <property type="entry name" value="Small_mtfrase_dom"/>
</dbReference>
<dbReference type="AlphaFoldDB" id="A0A3P3ZP44"/>
<dbReference type="InterPro" id="IPR040758">
    <property type="entry name" value="PrmC_N"/>
</dbReference>
<dbReference type="PANTHER" id="PTHR18895:SF74">
    <property type="entry name" value="MTRF1L RELEASE FACTOR GLUTAMINE METHYLTRANSFERASE"/>
    <property type="match status" value="1"/>
</dbReference>
<name>A0A3P3ZP44_9ZZZZ</name>
<dbReference type="Gene3D" id="3.40.50.150">
    <property type="entry name" value="Vaccinia Virus protein VP39"/>
    <property type="match status" value="1"/>
</dbReference>
<evidence type="ECO:0000256" key="4">
    <source>
        <dbReference type="ARBA" id="ARBA00022691"/>
    </source>
</evidence>
<comment type="catalytic activity">
    <reaction evidence="5">
        <text>L-glutaminyl-[peptide chain release factor] + S-adenosyl-L-methionine = N(5)-methyl-L-glutaminyl-[peptide chain release factor] + S-adenosyl-L-homocysteine + H(+)</text>
        <dbReference type="Rhea" id="RHEA:42896"/>
        <dbReference type="Rhea" id="RHEA-COMP:10271"/>
        <dbReference type="Rhea" id="RHEA-COMP:10272"/>
        <dbReference type="ChEBI" id="CHEBI:15378"/>
        <dbReference type="ChEBI" id="CHEBI:30011"/>
        <dbReference type="ChEBI" id="CHEBI:57856"/>
        <dbReference type="ChEBI" id="CHEBI:59789"/>
        <dbReference type="ChEBI" id="CHEBI:61891"/>
        <dbReference type="EC" id="2.1.1.297"/>
    </reaction>
</comment>
<dbReference type="InterPro" id="IPR050320">
    <property type="entry name" value="N5-glutamine_MTase"/>
</dbReference>